<dbReference type="InterPro" id="IPR038330">
    <property type="entry name" value="TspO/MBR-related_sf"/>
</dbReference>
<dbReference type="GO" id="GO:0016020">
    <property type="term" value="C:membrane"/>
    <property type="evidence" value="ECO:0007669"/>
    <property type="project" value="UniProtKB-SubCell"/>
</dbReference>
<sequence>MNERQKSNLRERSERRHRREGAFSPWAALAIAGGAVLAAGLVGRRYAPDRSHPEIKDWYGSLEKPGFTPPDAVFGAVWPALELLLAAGGYRLLREASGPERDAALALWAVNLAMIPGWTKLFFGERSTTAGFAAATAQLGAGLGYVEAARRVDGPAAAMALPYAAWIAFASLTAEEVWRENR</sequence>
<evidence type="ECO:0000256" key="6">
    <source>
        <dbReference type="SAM" id="Phobius"/>
    </source>
</evidence>
<proteinExistence type="inferred from homology"/>
<evidence type="ECO:0000256" key="4">
    <source>
        <dbReference type="ARBA" id="ARBA00022989"/>
    </source>
</evidence>
<comment type="similarity">
    <text evidence="2">Belongs to the TspO/BZRP family.</text>
</comment>
<keyword evidence="8" id="KW-1185">Reference proteome</keyword>
<dbReference type="GO" id="GO:0033013">
    <property type="term" value="P:tetrapyrrole metabolic process"/>
    <property type="evidence" value="ECO:0007669"/>
    <property type="project" value="UniProtKB-ARBA"/>
</dbReference>
<dbReference type="EMBL" id="VUOA01000023">
    <property type="protein sequence ID" value="KAA2236780.1"/>
    <property type="molecule type" value="Genomic_DNA"/>
</dbReference>
<dbReference type="Gene3D" id="1.20.1260.100">
    <property type="entry name" value="TspO/MBR protein"/>
    <property type="match status" value="1"/>
</dbReference>
<evidence type="ECO:0000256" key="3">
    <source>
        <dbReference type="ARBA" id="ARBA00022692"/>
    </source>
</evidence>
<accession>A0A5B2VEC0</accession>
<comment type="subcellular location">
    <subcellularLocation>
        <location evidence="1">Membrane</location>
        <topology evidence="1">Multi-pass membrane protein</topology>
    </subcellularLocation>
</comment>
<dbReference type="InterPro" id="IPR004307">
    <property type="entry name" value="TspO_MBR"/>
</dbReference>
<dbReference type="PANTHER" id="PTHR10057">
    <property type="entry name" value="PERIPHERAL-TYPE BENZODIAZEPINE RECEPTOR"/>
    <property type="match status" value="1"/>
</dbReference>
<dbReference type="FunFam" id="1.20.1260.100:FF:000001">
    <property type="entry name" value="translocator protein 2"/>
    <property type="match status" value="1"/>
</dbReference>
<evidence type="ECO:0000256" key="5">
    <source>
        <dbReference type="ARBA" id="ARBA00023136"/>
    </source>
</evidence>
<comment type="caution">
    <text evidence="7">The sequence shown here is derived from an EMBL/GenBank/DDBJ whole genome shotgun (WGS) entry which is preliminary data.</text>
</comment>
<reference evidence="7 8" key="1">
    <citation type="submission" date="2019-09" db="EMBL/GenBank/DDBJ databases">
        <title>Salinarimonas rosea gen. nov., sp. nov., a new member of the a-2 subgroup of the Proteobacteria.</title>
        <authorList>
            <person name="Liu J."/>
        </authorList>
    </citation>
    <scope>NUCLEOTIDE SEQUENCE [LARGE SCALE GENOMIC DNA]</scope>
    <source>
        <strain evidence="7 8">BN140002</strain>
    </source>
</reference>
<organism evidence="7 8">
    <name type="scientific">Salinarimonas soli</name>
    <dbReference type="NCBI Taxonomy" id="1638099"/>
    <lineage>
        <taxon>Bacteria</taxon>
        <taxon>Pseudomonadati</taxon>
        <taxon>Pseudomonadota</taxon>
        <taxon>Alphaproteobacteria</taxon>
        <taxon>Hyphomicrobiales</taxon>
        <taxon>Salinarimonadaceae</taxon>
        <taxon>Salinarimonas</taxon>
    </lineage>
</organism>
<dbReference type="OrthoDB" id="9795496at2"/>
<evidence type="ECO:0000313" key="8">
    <source>
        <dbReference type="Proteomes" id="UP000323142"/>
    </source>
</evidence>
<dbReference type="AlphaFoldDB" id="A0A5B2VEC0"/>
<keyword evidence="4 6" id="KW-1133">Transmembrane helix</keyword>
<dbReference type="Pfam" id="PF03073">
    <property type="entry name" value="TspO_MBR"/>
    <property type="match status" value="1"/>
</dbReference>
<dbReference type="CDD" id="cd15904">
    <property type="entry name" value="TSPO_MBR"/>
    <property type="match status" value="1"/>
</dbReference>
<name>A0A5B2VEC0_9HYPH</name>
<feature type="transmembrane region" description="Helical" evidence="6">
    <location>
        <begin position="21"/>
        <end position="42"/>
    </location>
</feature>
<evidence type="ECO:0000313" key="7">
    <source>
        <dbReference type="EMBL" id="KAA2236780.1"/>
    </source>
</evidence>
<gene>
    <name evidence="7" type="ORF">F0L46_13125</name>
</gene>
<dbReference type="Proteomes" id="UP000323142">
    <property type="component" value="Unassembled WGS sequence"/>
</dbReference>
<protein>
    <submittedName>
        <fullName evidence="7">Tryptophan-rich sensory protein</fullName>
    </submittedName>
</protein>
<keyword evidence="3 6" id="KW-0812">Transmembrane</keyword>
<evidence type="ECO:0000256" key="1">
    <source>
        <dbReference type="ARBA" id="ARBA00004141"/>
    </source>
</evidence>
<dbReference type="PANTHER" id="PTHR10057:SF0">
    <property type="entry name" value="TRANSLOCATOR PROTEIN"/>
    <property type="match status" value="1"/>
</dbReference>
<evidence type="ECO:0000256" key="2">
    <source>
        <dbReference type="ARBA" id="ARBA00007524"/>
    </source>
</evidence>
<reference evidence="7 8" key="2">
    <citation type="submission" date="2019-09" db="EMBL/GenBank/DDBJ databases">
        <authorList>
            <person name="Jin C."/>
        </authorList>
    </citation>
    <scope>NUCLEOTIDE SEQUENCE [LARGE SCALE GENOMIC DNA]</scope>
    <source>
        <strain evidence="7 8">BN140002</strain>
    </source>
</reference>
<keyword evidence="5 6" id="KW-0472">Membrane</keyword>